<evidence type="ECO:0000256" key="4">
    <source>
        <dbReference type="ARBA" id="ARBA00022989"/>
    </source>
</evidence>
<evidence type="ECO:0000256" key="3">
    <source>
        <dbReference type="ARBA" id="ARBA00022692"/>
    </source>
</evidence>
<evidence type="ECO:0000256" key="5">
    <source>
        <dbReference type="ARBA" id="ARBA00023136"/>
    </source>
</evidence>
<keyword evidence="3 6" id="KW-0812">Transmembrane</keyword>
<keyword evidence="4 6" id="KW-1133">Transmembrane helix</keyword>
<evidence type="ECO:0000313" key="9">
    <source>
        <dbReference type="Proteomes" id="UP001220022"/>
    </source>
</evidence>
<organism evidence="8 9">
    <name type="scientific">Streptantibioticus ferralitis</name>
    <dbReference type="NCBI Taxonomy" id="236510"/>
    <lineage>
        <taxon>Bacteria</taxon>
        <taxon>Bacillati</taxon>
        <taxon>Actinomycetota</taxon>
        <taxon>Actinomycetes</taxon>
        <taxon>Kitasatosporales</taxon>
        <taxon>Streptomycetaceae</taxon>
        <taxon>Streptantibioticus</taxon>
    </lineage>
</organism>
<proteinExistence type="predicted"/>
<evidence type="ECO:0000256" key="2">
    <source>
        <dbReference type="ARBA" id="ARBA00022475"/>
    </source>
</evidence>
<feature type="transmembrane region" description="Helical" evidence="6">
    <location>
        <begin position="104"/>
        <end position="122"/>
    </location>
</feature>
<dbReference type="InterPro" id="IPR051791">
    <property type="entry name" value="Pra-immunoreactive"/>
</dbReference>
<name>A0ABT5Z691_9ACTN</name>
<comment type="subcellular location">
    <subcellularLocation>
        <location evidence="1">Cell membrane</location>
        <topology evidence="1">Multi-pass membrane protein</topology>
    </subcellularLocation>
</comment>
<dbReference type="RefSeq" id="WP_275818794.1">
    <property type="nucleotide sequence ID" value="NZ_BAAANM010000009.1"/>
</dbReference>
<keyword evidence="5 6" id="KW-0472">Membrane</keyword>
<protein>
    <submittedName>
        <fullName evidence="8">RDD family protein</fullName>
    </submittedName>
</protein>
<evidence type="ECO:0000313" key="8">
    <source>
        <dbReference type="EMBL" id="MDF2259325.1"/>
    </source>
</evidence>
<dbReference type="Pfam" id="PF06271">
    <property type="entry name" value="RDD"/>
    <property type="match status" value="1"/>
</dbReference>
<dbReference type="EMBL" id="JARHTQ010000022">
    <property type="protein sequence ID" value="MDF2259325.1"/>
    <property type="molecule type" value="Genomic_DNA"/>
</dbReference>
<evidence type="ECO:0000256" key="6">
    <source>
        <dbReference type="SAM" id="Phobius"/>
    </source>
</evidence>
<keyword evidence="9" id="KW-1185">Reference proteome</keyword>
<feature type="transmembrane region" description="Helical" evidence="6">
    <location>
        <begin position="74"/>
        <end position="92"/>
    </location>
</feature>
<evidence type="ECO:0000256" key="1">
    <source>
        <dbReference type="ARBA" id="ARBA00004651"/>
    </source>
</evidence>
<dbReference type="PANTHER" id="PTHR36115">
    <property type="entry name" value="PROLINE-RICH ANTIGEN HOMOLOG-RELATED"/>
    <property type="match status" value="1"/>
</dbReference>
<sequence length="206" mass="22205">MSSPYNAQPSGYPTPPYPGQIPYPPVGGTPYGAYPPPAVGYLPPEAWPAAQHDPRNSPVLANPGQRLGGHALDVLFVFLGAVLVGIVFLLIGRATGRPGSAPESGVLLVCHLVVMLAVVVLYDPVQTVLWGRTLGKRCAGTRAVPLTRPTERLGFGQALSRWLLHLVMTFVPFLGLLNGLWLLWDRPYCQCLHDKVAQTAVIRQQG</sequence>
<reference evidence="8 9" key="1">
    <citation type="submission" date="2023-03" db="EMBL/GenBank/DDBJ databases">
        <title>Draft genome sequence of type strain Streptomyces ferralitis JCM 14344.</title>
        <authorList>
            <person name="Klaysubun C."/>
            <person name="Duangmal K."/>
        </authorList>
    </citation>
    <scope>NUCLEOTIDE SEQUENCE [LARGE SCALE GENOMIC DNA]</scope>
    <source>
        <strain evidence="8 9">JCM 14344</strain>
    </source>
</reference>
<evidence type="ECO:0000259" key="7">
    <source>
        <dbReference type="Pfam" id="PF06271"/>
    </source>
</evidence>
<comment type="caution">
    <text evidence="8">The sequence shown here is derived from an EMBL/GenBank/DDBJ whole genome shotgun (WGS) entry which is preliminary data.</text>
</comment>
<gene>
    <name evidence="8" type="ORF">P2L57_27530</name>
</gene>
<keyword evidence="2" id="KW-1003">Cell membrane</keyword>
<dbReference type="InterPro" id="IPR010432">
    <property type="entry name" value="RDD"/>
</dbReference>
<feature type="domain" description="RDD" evidence="7">
    <location>
        <begin position="61"/>
        <end position="197"/>
    </location>
</feature>
<dbReference type="Proteomes" id="UP001220022">
    <property type="component" value="Unassembled WGS sequence"/>
</dbReference>
<accession>A0ABT5Z691</accession>
<feature type="transmembrane region" description="Helical" evidence="6">
    <location>
        <begin position="162"/>
        <end position="184"/>
    </location>
</feature>